<reference evidence="1" key="2">
    <citation type="submission" date="2025-09" db="UniProtKB">
        <authorList>
            <consortium name="Ensembl"/>
        </authorList>
    </citation>
    <scope>IDENTIFICATION</scope>
</reference>
<evidence type="ECO:0000313" key="1">
    <source>
        <dbReference type="Ensembl" id="ENSCMMP00000022331.1"/>
    </source>
</evidence>
<keyword evidence="2" id="KW-1185">Reference proteome</keyword>
<dbReference type="Proteomes" id="UP000694556">
    <property type="component" value="Unassembled WGS sequence"/>
</dbReference>
<accession>A0A8C3CJU9</accession>
<proteinExistence type="predicted"/>
<reference evidence="1" key="1">
    <citation type="submission" date="2025-08" db="UniProtKB">
        <authorList>
            <consortium name="Ensembl"/>
        </authorList>
    </citation>
    <scope>IDENTIFICATION</scope>
</reference>
<dbReference type="AlphaFoldDB" id="A0A8C3CJU9"/>
<name>A0A8C3CJU9_CAIMO</name>
<evidence type="ECO:0000313" key="2">
    <source>
        <dbReference type="Proteomes" id="UP000694556"/>
    </source>
</evidence>
<organism evidence="1 2">
    <name type="scientific">Cairina moschata</name>
    <name type="common">Muscovy duck</name>
    <dbReference type="NCBI Taxonomy" id="8855"/>
    <lineage>
        <taxon>Eukaryota</taxon>
        <taxon>Metazoa</taxon>
        <taxon>Chordata</taxon>
        <taxon>Craniata</taxon>
        <taxon>Vertebrata</taxon>
        <taxon>Euteleostomi</taxon>
        <taxon>Archelosauria</taxon>
        <taxon>Archosauria</taxon>
        <taxon>Dinosauria</taxon>
        <taxon>Saurischia</taxon>
        <taxon>Theropoda</taxon>
        <taxon>Coelurosauria</taxon>
        <taxon>Aves</taxon>
        <taxon>Neognathae</taxon>
        <taxon>Galloanserae</taxon>
        <taxon>Anseriformes</taxon>
        <taxon>Anatidae</taxon>
        <taxon>Anatinae</taxon>
        <taxon>Cairina</taxon>
    </lineage>
</organism>
<protein>
    <submittedName>
        <fullName evidence="1">Uncharacterized protein</fullName>
    </submittedName>
</protein>
<dbReference type="Ensembl" id="ENSCMMT00000024470.1">
    <property type="protein sequence ID" value="ENSCMMP00000022331.1"/>
    <property type="gene ID" value="ENSCMMG00000014015.1"/>
</dbReference>
<sequence length="123" mass="12951">SHLPGPLYCYSLSTTLTGFSRRQVRSTTETLGVGTRKAIPVSFLASQAPATTSSLNPRKANTHPLSSGMTFPTALAAPVEAGIMFWAAPLPSLHSFPEGPSTVFCVAVMAWTVVCGGGREQKQ</sequence>